<reference evidence="3 4" key="1">
    <citation type="submission" date="2018-05" db="EMBL/GenBank/DDBJ databases">
        <title>Genomic Encyclopedia of Archaeal and Bacterial Type Strains, Phase II (KMG-II): from individual species to whole genera.</title>
        <authorList>
            <person name="Goeker M."/>
        </authorList>
    </citation>
    <scope>NUCLEOTIDE SEQUENCE [LARGE SCALE GENOMIC DNA]</scope>
    <source>
        <strain evidence="3 4">DSM 23514</strain>
    </source>
</reference>
<sequence>MKMRKLVIIFILSAVSEGFSQETGSVYFNTQFLPNSEVATFKKNSVGFDFPIKNFSSKESISLIGEYQNLNIGYVDEDVPFETYQIDNFQTFSLGLLYNRILDNGWGFSLKVAPQISSNFDVEELGNEDIFVNGTLVFDKLNAENKSMWSFGVAYDAQNGLDIPIPVIAYTKRIDDQWAYKIGFPDSRLKWSFHDNHNFEAFTTLDGFAGNINDEIEIYKEDYTGKLKNTYLVGGLGYNISFLKAFEFNAKAGYSDFNTMEVQDYDSDRIYDFDMKNGLYYNFGLKYNFNKKAKVKSPY</sequence>
<gene>
    <name evidence="2" type="ORF">HZY62_10755</name>
    <name evidence="3" type="ORF">LX92_02257</name>
</gene>
<evidence type="ECO:0000313" key="2">
    <source>
        <dbReference type="EMBL" id="MBD1261069.1"/>
    </source>
</evidence>
<dbReference type="OrthoDB" id="1114906at2"/>
<organism evidence="3 4">
    <name type="scientific">Maribacter polysiphoniae</name>
    <dbReference type="NCBI Taxonomy" id="429344"/>
    <lineage>
        <taxon>Bacteria</taxon>
        <taxon>Pseudomonadati</taxon>
        <taxon>Bacteroidota</taxon>
        <taxon>Flavobacteriia</taxon>
        <taxon>Flavobacteriales</taxon>
        <taxon>Flavobacteriaceae</taxon>
        <taxon>Maribacter</taxon>
    </lineage>
</organism>
<evidence type="ECO:0000313" key="5">
    <source>
        <dbReference type="Proteomes" id="UP000651837"/>
    </source>
</evidence>
<accession>A0A316EL82</accession>
<evidence type="ECO:0000259" key="1">
    <source>
        <dbReference type="Pfam" id="PF19783"/>
    </source>
</evidence>
<name>A0A316EL82_9FLAO</name>
<dbReference type="Pfam" id="PF19783">
    <property type="entry name" value="DUF6268"/>
    <property type="match status" value="1"/>
</dbReference>
<dbReference type="Proteomes" id="UP000245667">
    <property type="component" value="Unassembled WGS sequence"/>
</dbReference>
<evidence type="ECO:0000313" key="3">
    <source>
        <dbReference type="EMBL" id="PWK23690.1"/>
    </source>
</evidence>
<comment type="caution">
    <text evidence="3">The sequence shown here is derived from an EMBL/GenBank/DDBJ whole genome shotgun (WGS) entry which is preliminary data.</text>
</comment>
<dbReference type="EMBL" id="QGGQ01000004">
    <property type="protein sequence ID" value="PWK23690.1"/>
    <property type="molecule type" value="Genomic_DNA"/>
</dbReference>
<dbReference type="EMBL" id="JACWLN010000004">
    <property type="protein sequence ID" value="MBD1261069.1"/>
    <property type="molecule type" value="Genomic_DNA"/>
</dbReference>
<dbReference type="RefSeq" id="WP_109650543.1">
    <property type="nucleotide sequence ID" value="NZ_JACWLN010000004.1"/>
</dbReference>
<keyword evidence="5" id="KW-1185">Reference proteome</keyword>
<feature type="domain" description="DUF6268" evidence="1">
    <location>
        <begin position="60"/>
        <end position="288"/>
    </location>
</feature>
<evidence type="ECO:0000313" key="4">
    <source>
        <dbReference type="Proteomes" id="UP000245667"/>
    </source>
</evidence>
<dbReference type="Proteomes" id="UP000651837">
    <property type="component" value="Unassembled WGS sequence"/>
</dbReference>
<dbReference type="InterPro" id="IPR046235">
    <property type="entry name" value="DUF6268"/>
</dbReference>
<protein>
    <recommendedName>
        <fullName evidence="1">DUF6268 domain-containing protein</fullName>
    </recommendedName>
</protein>
<proteinExistence type="predicted"/>
<reference evidence="2 5" key="2">
    <citation type="submission" date="2020-07" db="EMBL/GenBank/DDBJ databases">
        <title>The draft genome sequence of Maribacter polysiphoniae KCTC 22021.</title>
        <authorList>
            <person name="Mu L."/>
        </authorList>
    </citation>
    <scope>NUCLEOTIDE SEQUENCE [LARGE SCALE GENOMIC DNA]</scope>
    <source>
        <strain evidence="2 5">KCTC 22021</strain>
    </source>
</reference>
<dbReference type="AlphaFoldDB" id="A0A316EL82"/>